<feature type="transmembrane region" description="Helical" evidence="2">
    <location>
        <begin position="104"/>
        <end position="122"/>
    </location>
</feature>
<feature type="transmembrane region" description="Helical" evidence="2">
    <location>
        <begin position="134"/>
        <end position="155"/>
    </location>
</feature>
<dbReference type="Proteomes" id="UP001597097">
    <property type="component" value="Unassembled WGS sequence"/>
</dbReference>
<organism evidence="3 4">
    <name type="scientific">Nonomuraea guangzhouensis</name>
    <dbReference type="NCBI Taxonomy" id="1291555"/>
    <lineage>
        <taxon>Bacteria</taxon>
        <taxon>Bacillati</taxon>
        <taxon>Actinomycetota</taxon>
        <taxon>Actinomycetes</taxon>
        <taxon>Streptosporangiales</taxon>
        <taxon>Streptosporangiaceae</taxon>
        <taxon>Nonomuraea</taxon>
    </lineage>
</organism>
<evidence type="ECO:0000313" key="3">
    <source>
        <dbReference type="EMBL" id="MFD1536989.1"/>
    </source>
</evidence>
<evidence type="ECO:0000256" key="1">
    <source>
        <dbReference type="SAM" id="MobiDB-lite"/>
    </source>
</evidence>
<evidence type="ECO:0008006" key="5">
    <source>
        <dbReference type="Google" id="ProtNLM"/>
    </source>
</evidence>
<keyword evidence="2" id="KW-1133">Transmembrane helix</keyword>
<gene>
    <name evidence="3" type="ORF">ACFSJ0_08090</name>
</gene>
<keyword evidence="4" id="KW-1185">Reference proteome</keyword>
<dbReference type="RefSeq" id="WP_219527930.1">
    <property type="nucleotide sequence ID" value="NZ_JAHKRM010000003.1"/>
</dbReference>
<proteinExistence type="predicted"/>
<sequence>MATFIAIAGLLFAAGSFVYAALTYHVKDRKGPTTTAPQSPYFATPPVHDPAQPPAQGISWPIRAYPQRRSINRQPQWVFVSAWSMAGLIIVGELVGFVNPGKDLGWLGLSAAGIGLAVAVPLTIRLERTADDDYIGTLIGVLFWALVVIVIRSFFPDLMILEITWPGGVLRL</sequence>
<feature type="region of interest" description="Disordered" evidence="1">
    <location>
        <begin position="30"/>
        <end position="52"/>
    </location>
</feature>
<dbReference type="EMBL" id="JBHUCM010000007">
    <property type="protein sequence ID" value="MFD1536989.1"/>
    <property type="molecule type" value="Genomic_DNA"/>
</dbReference>
<name>A0ABW4G2M0_9ACTN</name>
<evidence type="ECO:0000256" key="2">
    <source>
        <dbReference type="SAM" id="Phobius"/>
    </source>
</evidence>
<accession>A0ABW4G2M0</accession>
<feature type="transmembrane region" description="Helical" evidence="2">
    <location>
        <begin position="6"/>
        <end position="24"/>
    </location>
</feature>
<protein>
    <recommendedName>
        <fullName evidence="5">Tripartite tricarboxylate transporter TctB family protein</fullName>
    </recommendedName>
</protein>
<reference evidence="4" key="1">
    <citation type="journal article" date="2019" name="Int. J. Syst. Evol. Microbiol.">
        <title>The Global Catalogue of Microorganisms (GCM) 10K type strain sequencing project: providing services to taxonomists for standard genome sequencing and annotation.</title>
        <authorList>
            <consortium name="The Broad Institute Genomics Platform"/>
            <consortium name="The Broad Institute Genome Sequencing Center for Infectious Disease"/>
            <person name="Wu L."/>
            <person name="Ma J."/>
        </authorList>
    </citation>
    <scope>NUCLEOTIDE SEQUENCE [LARGE SCALE GENOMIC DNA]</scope>
    <source>
        <strain evidence="4">CGMCC 1.15399</strain>
    </source>
</reference>
<evidence type="ECO:0000313" key="4">
    <source>
        <dbReference type="Proteomes" id="UP001597097"/>
    </source>
</evidence>
<feature type="transmembrane region" description="Helical" evidence="2">
    <location>
        <begin position="77"/>
        <end position="98"/>
    </location>
</feature>
<keyword evidence="2" id="KW-0812">Transmembrane</keyword>
<keyword evidence="2" id="KW-0472">Membrane</keyword>
<comment type="caution">
    <text evidence="3">The sequence shown here is derived from an EMBL/GenBank/DDBJ whole genome shotgun (WGS) entry which is preliminary data.</text>
</comment>